<name>A0A074ZCQ1_OPIVI</name>
<dbReference type="Pfam" id="PF21030">
    <property type="entry name" value="WDR93"/>
    <property type="match status" value="1"/>
</dbReference>
<dbReference type="RefSeq" id="XP_009171192.1">
    <property type="nucleotide sequence ID" value="XM_009172928.1"/>
</dbReference>
<dbReference type="EMBL" id="KL596788">
    <property type="protein sequence ID" value="KER25061.1"/>
    <property type="molecule type" value="Genomic_DNA"/>
</dbReference>
<dbReference type="GeneID" id="20328447"/>
<gene>
    <name evidence="2" type="ORF">T265_14281</name>
</gene>
<proteinExistence type="predicted"/>
<dbReference type="KEGG" id="ovi:T265_14281"/>
<dbReference type="OrthoDB" id="547231at2759"/>
<sequence>MLSVEPYFTSAGVGSRPIDIVDEVIWTTVDEAWNNIQKNSKVFQPHAASETDLSDSVKTLPFPGKAHYLLITSSRKLIFLQSVEASDGSRDFHVLGGKLLAGRSVCSIVFQDAQTQETWVEVYRLPIDGWVKEIETKMEQEKDEEDLGHNMPGADEAKQSHLSQATLVCKIGPPSRLTGSTIKSLPATLTQMAEKPMRRTLIPTNTFAAGSHLFSEPMLESRRREFVQTRGYPDCLLHQTKQHIAQMESDQPEIATKYQPVEDKNEQAHESQHNSHGSVATVVSHSKWREGNSEFSETNAKKDYIKELLDDACSRKMLGYPRYEFLMEVNRTEDHKKQGTKSVSNTPGIRGLCAYWSNSTCLSFYAFNKLGKSAEATVEECRIFSAPIASLQVSTPQSPRCCSEDLLEKTKAHTPNYYLMIGLINGNIIVRDLQTGSYILTTNAWSGPITQLGSYCNVMYALVLRQSRDMGRLADVITVCRKSWNSVSTAPLAPEEEFQAVSLLELHGSLKELPSVSIMPIFEISYYILLTTSTTHKVPETFGQLMIGFIPTVALQIDQSLAV</sequence>
<feature type="region of interest" description="Disordered" evidence="1">
    <location>
        <begin position="262"/>
        <end position="283"/>
    </location>
</feature>
<protein>
    <submittedName>
        <fullName evidence="2">Uncharacterized protein</fullName>
    </submittedName>
</protein>
<feature type="non-terminal residue" evidence="2">
    <location>
        <position position="563"/>
    </location>
</feature>
<feature type="compositionally biased region" description="Polar residues" evidence="1">
    <location>
        <begin position="274"/>
        <end position="283"/>
    </location>
</feature>
<reference evidence="2 3" key="1">
    <citation type="submission" date="2013-11" db="EMBL/GenBank/DDBJ databases">
        <title>Opisthorchis viverrini - life in the bile duct.</title>
        <authorList>
            <person name="Young N.D."/>
            <person name="Nagarajan N."/>
            <person name="Lin S.J."/>
            <person name="Korhonen P.K."/>
            <person name="Jex A.R."/>
            <person name="Hall R.S."/>
            <person name="Safavi-Hemami H."/>
            <person name="Kaewkong W."/>
            <person name="Bertrand D."/>
            <person name="Gao S."/>
            <person name="Seet Q."/>
            <person name="Wongkham S."/>
            <person name="Teh B.T."/>
            <person name="Wongkham C."/>
            <person name="Intapan P.M."/>
            <person name="Maleewong W."/>
            <person name="Yang X."/>
            <person name="Hu M."/>
            <person name="Wang Z."/>
            <person name="Hofmann A."/>
            <person name="Sternberg P.W."/>
            <person name="Tan P."/>
            <person name="Wang J."/>
            <person name="Gasser R.B."/>
        </authorList>
    </citation>
    <scope>NUCLEOTIDE SEQUENCE [LARGE SCALE GENOMIC DNA]</scope>
</reference>
<feature type="compositionally biased region" description="Basic and acidic residues" evidence="1">
    <location>
        <begin position="262"/>
        <end position="273"/>
    </location>
</feature>
<dbReference type="AlphaFoldDB" id="A0A074ZCQ1"/>
<dbReference type="CTD" id="20328447"/>
<accession>A0A074ZCQ1</accession>
<dbReference type="Proteomes" id="UP000054324">
    <property type="component" value="Unassembled WGS sequence"/>
</dbReference>
<organism evidence="2 3">
    <name type="scientific">Opisthorchis viverrini</name>
    <name type="common">Southeast Asian liver fluke</name>
    <dbReference type="NCBI Taxonomy" id="6198"/>
    <lineage>
        <taxon>Eukaryota</taxon>
        <taxon>Metazoa</taxon>
        <taxon>Spiralia</taxon>
        <taxon>Lophotrochozoa</taxon>
        <taxon>Platyhelminthes</taxon>
        <taxon>Trematoda</taxon>
        <taxon>Digenea</taxon>
        <taxon>Opisthorchiida</taxon>
        <taxon>Opisthorchiata</taxon>
        <taxon>Opisthorchiidae</taxon>
        <taxon>Opisthorchis</taxon>
    </lineage>
</organism>
<evidence type="ECO:0000313" key="3">
    <source>
        <dbReference type="Proteomes" id="UP000054324"/>
    </source>
</evidence>
<dbReference type="InterPro" id="IPR049547">
    <property type="entry name" value="WDR93_beta-prop"/>
</dbReference>
<evidence type="ECO:0000313" key="2">
    <source>
        <dbReference type="EMBL" id="KER25061.1"/>
    </source>
</evidence>
<keyword evidence="3" id="KW-1185">Reference proteome</keyword>
<evidence type="ECO:0000256" key="1">
    <source>
        <dbReference type="SAM" id="MobiDB-lite"/>
    </source>
</evidence>